<accession>A0ABQ6GBE9</accession>
<organism evidence="6 7">
    <name type="scientific">Paenibacillus glycanilyticus</name>
    <dbReference type="NCBI Taxonomy" id="126569"/>
    <lineage>
        <taxon>Bacteria</taxon>
        <taxon>Bacillati</taxon>
        <taxon>Bacillota</taxon>
        <taxon>Bacilli</taxon>
        <taxon>Bacillales</taxon>
        <taxon>Paenibacillaceae</taxon>
        <taxon>Paenibacillus</taxon>
    </lineage>
</organism>
<evidence type="ECO:0000259" key="5">
    <source>
        <dbReference type="Pfam" id="PF17389"/>
    </source>
</evidence>
<gene>
    <name evidence="6" type="ORF">MU1_09850</name>
</gene>
<evidence type="ECO:0000313" key="7">
    <source>
        <dbReference type="Proteomes" id="UP001157114"/>
    </source>
</evidence>
<sequence length="532" mass="61056">MTDSDFVPHAKLNFHHKELDKQEVEPHRTDLLHHHWYARTTFMVSEADLEADFTWLDLTADDYYKVYVNGTFLAQGPAQSDSSHYYFNRLPIRERLQVGLNVIAVHVYYQGLRNRAYNSADYRQGLIAELWAGEKLIVRSDRTWKVKRAEENTAGIVFGYETQFTERLDARKAEVGWTTAGYDDSAWLEADVASIHDYDLVPQPTPVLSVYTNKPASVDKLGPGHYLIDFGTELTGQFTMIAQGAAGDEIEIRSGEELQPGDQAVRYDMRCNCHYSDRWILSGREDRFETYDYKAFRYVEVLGPEGVMEPESFAAVVRHYPLDDNSCIFQCSDELVAKVFDICKTGVKLGAQENFVDCPSREKGQYLGDNTVIGHSHMLISGDGLLVRKAIEEFARSSAICPGLMAVVPGHYMQEIADFSLQWPMQLLEYYRQSGDLDFLREMHPYAEGLLNHFETFEREDGLLERVEDKWNLVDWPANLRDEYDFELTLPIGPGCHNVLNAYYMGCRQTVAEIRRILGLPDRDTRLAERIR</sequence>
<dbReference type="SUPFAM" id="SSF49785">
    <property type="entry name" value="Galactose-binding domain-like"/>
    <property type="match status" value="1"/>
</dbReference>
<dbReference type="Pfam" id="PF17389">
    <property type="entry name" value="Bac_rhamnosid6H"/>
    <property type="match status" value="1"/>
</dbReference>
<comment type="catalytic activity">
    <reaction evidence="1">
        <text>Hydrolysis of terminal non-reducing alpha-L-rhamnose residues in alpha-L-rhamnosides.</text>
        <dbReference type="EC" id="3.2.1.40"/>
    </reaction>
</comment>
<reference evidence="6 7" key="1">
    <citation type="submission" date="2023-03" db="EMBL/GenBank/DDBJ databases">
        <title>Draft genome sequence of the bacteria which degrade cell wall of Tricholomamatutake.</title>
        <authorList>
            <person name="Konishi Y."/>
            <person name="Fukuta Y."/>
            <person name="Shirasaka N."/>
        </authorList>
    </citation>
    <scope>NUCLEOTIDE SEQUENCE [LARGE SCALE GENOMIC DNA]</scope>
    <source>
        <strain evidence="7">mu1</strain>
    </source>
</reference>
<protein>
    <recommendedName>
        <fullName evidence="2">alpha-L-rhamnosidase</fullName>
        <ecNumber evidence="2">3.2.1.40</ecNumber>
    </recommendedName>
</protein>
<keyword evidence="7" id="KW-1185">Reference proteome</keyword>
<dbReference type="InterPro" id="IPR008928">
    <property type="entry name" value="6-hairpin_glycosidase_sf"/>
</dbReference>
<dbReference type="InterPro" id="IPR035396">
    <property type="entry name" value="Bac_rhamnosid6H"/>
</dbReference>
<dbReference type="PANTHER" id="PTHR33307:SF6">
    <property type="entry name" value="ALPHA-RHAMNOSIDASE (EUROFUNG)-RELATED"/>
    <property type="match status" value="1"/>
</dbReference>
<comment type="caution">
    <text evidence="6">The sequence shown here is derived from an EMBL/GenBank/DDBJ whole genome shotgun (WGS) entry which is preliminary data.</text>
</comment>
<dbReference type="InterPro" id="IPR008902">
    <property type="entry name" value="Rhamnosid_concanavalin"/>
</dbReference>
<dbReference type="Gene3D" id="2.60.120.260">
    <property type="entry name" value="Galactose-binding domain-like"/>
    <property type="match status" value="2"/>
</dbReference>
<dbReference type="SUPFAM" id="SSF48208">
    <property type="entry name" value="Six-hairpin glycosidases"/>
    <property type="match status" value="1"/>
</dbReference>
<dbReference type="InterPro" id="IPR012341">
    <property type="entry name" value="6hp_glycosidase-like_sf"/>
</dbReference>
<dbReference type="InterPro" id="IPR008979">
    <property type="entry name" value="Galactose-bd-like_sf"/>
</dbReference>
<feature type="domain" description="Alpha-L-rhamnosidase concanavalin-like" evidence="3">
    <location>
        <begin position="220"/>
        <end position="317"/>
    </location>
</feature>
<dbReference type="Pfam" id="PF08531">
    <property type="entry name" value="Bac_rhamnosid_N"/>
    <property type="match status" value="1"/>
</dbReference>
<dbReference type="InterPro" id="IPR013737">
    <property type="entry name" value="Bac_rhamnosid_N"/>
</dbReference>
<evidence type="ECO:0000256" key="2">
    <source>
        <dbReference type="ARBA" id="ARBA00012652"/>
    </source>
</evidence>
<evidence type="ECO:0000256" key="1">
    <source>
        <dbReference type="ARBA" id="ARBA00001445"/>
    </source>
</evidence>
<dbReference type="Pfam" id="PF05592">
    <property type="entry name" value="Bac_rhamnosid"/>
    <property type="match status" value="1"/>
</dbReference>
<dbReference type="EC" id="3.2.1.40" evidence="2"/>
<evidence type="ECO:0000259" key="3">
    <source>
        <dbReference type="Pfam" id="PF05592"/>
    </source>
</evidence>
<dbReference type="InterPro" id="IPR016007">
    <property type="entry name" value="Alpha_rhamnosid"/>
</dbReference>
<dbReference type="Proteomes" id="UP001157114">
    <property type="component" value="Unassembled WGS sequence"/>
</dbReference>
<dbReference type="PANTHER" id="PTHR33307">
    <property type="entry name" value="ALPHA-RHAMNOSIDASE (EUROFUNG)"/>
    <property type="match status" value="1"/>
</dbReference>
<evidence type="ECO:0000313" key="6">
    <source>
        <dbReference type="EMBL" id="GLX66641.1"/>
    </source>
</evidence>
<feature type="domain" description="Alpha-L-rhamnosidase six-hairpin glycosidase" evidence="5">
    <location>
        <begin position="327"/>
        <end position="522"/>
    </location>
</feature>
<evidence type="ECO:0000259" key="4">
    <source>
        <dbReference type="Pfam" id="PF08531"/>
    </source>
</evidence>
<proteinExistence type="predicted"/>
<dbReference type="EMBL" id="BSSQ01000004">
    <property type="protein sequence ID" value="GLX66641.1"/>
    <property type="molecule type" value="Genomic_DNA"/>
</dbReference>
<name>A0ABQ6GBE9_9BACL</name>
<dbReference type="Gene3D" id="1.50.10.10">
    <property type="match status" value="1"/>
</dbReference>
<feature type="domain" description="Bacterial alpha-L-rhamnosidase N-terminal" evidence="4">
    <location>
        <begin position="63"/>
        <end position="207"/>
    </location>
</feature>